<name>A0ABD3X9G6_SINWO</name>
<feature type="compositionally biased region" description="Polar residues" evidence="5">
    <location>
        <begin position="522"/>
        <end position="536"/>
    </location>
</feature>
<dbReference type="Proteomes" id="UP001634394">
    <property type="component" value="Unassembled WGS sequence"/>
</dbReference>
<keyword evidence="4" id="KW-0539">Nucleus</keyword>
<dbReference type="EMBL" id="JBJQND010000003">
    <property type="protein sequence ID" value="KAL3882375.1"/>
    <property type="molecule type" value="Genomic_DNA"/>
</dbReference>
<evidence type="ECO:0000256" key="1">
    <source>
        <dbReference type="ARBA" id="ARBA00004123"/>
    </source>
</evidence>
<evidence type="ECO:0000256" key="2">
    <source>
        <dbReference type="ARBA" id="ARBA00023015"/>
    </source>
</evidence>
<evidence type="ECO:0000256" key="4">
    <source>
        <dbReference type="ARBA" id="ARBA00023242"/>
    </source>
</evidence>
<dbReference type="AlphaFoldDB" id="A0ABD3X9G6"/>
<evidence type="ECO:0000259" key="6">
    <source>
        <dbReference type="PROSITE" id="PS51062"/>
    </source>
</evidence>
<proteinExistence type="predicted"/>
<dbReference type="PANTHER" id="PTHR11950:SF31">
    <property type="entry name" value="SEGMENTATION PROTEIN RUNT"/>
    <property type="match status" value="1"/>
</dbReference>
<comment type="caution">
    <text evidence="7">The sequence shown here is derived from an EMBL/GenBank/DDBJ whole genome shotgun (WGS) entry which is preliminary data.</text>
</comment>
<dbReference type="PANTHER" id="PTHR11950">
    <property type="entry name" value="RUNT RELATED"/>
    <property type="match status" value="1"/>
</dbReference>
<evidence type="ECO:0000256" key="3">
    <source>
        <dbReference type="ARBA" id="ARBA00023163"/>
    </source>
</evidence>
<dbReference type="SUPFAM" id="SSF49417">
    <property type="entry name" value="p53-like transcription factors"/>
    <property type="match status" value="1"/>
</dbReference>
<dbReference type="GO" id="GO:0005634">
    <property type="term" value="C:nucleus"/>
    <property type="evidence" value="ECO:0007669"/>
    <property type="project" value="UniProtKB-SubCell"/>
</dbReference>
<dbReference type="InterPro" id="IPR008967">
    <property type="entry name" value="p53-like_TF_DNA-bd_sf"/>
</dbReference>
<dbReference type="PROSITE" id="PS51062">
    <property type="entry name" value="RUNT"/>
    <property type="match status" value="1"/>
</dbReference>
<organism evidence="7 8">
    <name type="scientific">Sinanodonta woodiana</name>
    <name type="common">Chinese pond mussel</name>
    <name type="synonym">Anodonta woodiana</name>
    <dbReference type="NCBI Taxonomy" id="1069815"/>
    <lineage>
        <taxon>Eukaryota</taxon>
        <taxon>Metazoa</taxon>
        <taxon>Spiralia</taxon>
        <taxon>Lophotrochozoa</taxon>
        <taxon>Mollusca</taxon>
        <taxon>Bivalvia</taxon>
        <taxon>Autobranchia</taxon>
        <taxon>Heteroconchia</taxon>
        <taxon>Palaeoheterodonta</taxon>
        <taxon>Unionida</taxon>
        <taxon>Unionoidea</taxon>
        <taxon>Unionidae</taxon>
        <taxon>Unioninae</taxon>
        <taxon>Sinanodonta</taxon>
    </lineage>
</organism>
<protein>
    <recommendedName>
        <fullName evidence="6">Runt domain-containing protein</fullName>
    </recommendedName>
</protein>
<sequence>MHLPADLNGLTPFPDSPHNMTTEIFPGERSLTSILGDHPGELVRTGSPNFLCSVLPSHWRSNKTLPVAFKVVALGEVKDGTKITVQAGNDENFCGELRNNTAYFKNQVAKFNDLRFVGRSGRELRTDDRRITHRGPLDIIERPISDSLLDNRRLPSHLAELEQLRRSTQPTVDPSRRVLHPSIETNGFHPSDNRRSPWGTFDPLPSYTKDSIFSSLNTAAPPYTQSQNNMVTTLTGHRISPPQQGDSHSSDSRLTTLNPVDIPVVTTQNSHPVPPQHDRQLLIVPEPHRLDFSIEPRYTERVSLESRIPLMLPPPRYQSVTEIRFPDSRHPETRFPESHTLGSTSLNVSYPASSSNLAILEESRAITTLPLPSNHPTSSYPMLSADMFGPINQAPTTMTTSSYLPGSPSSVLPPSFIYPHLYGSSSQYQSGLYMPPGEVRTYEILGSQRSGDMLSQRSNDLLSQRPSDFLGQRPSDMIGQRPSDIHMRLKRTSLIPSNTSRLAIEGLVSSHQLKEDIDRNRIGTNSNQPSTATSSLRTDHGRSPTRTGRDTNTDTGSVWRPY</sequence>
<dbReference type="Gene3D" id="2.60.40.720">
    <property type="match status" value="1"/>
</dbReference>
<feature type="region of interest" description="Disordered" evidence="5">
    <location>
        <begin position="165"/>
        <end position="197"/>
    </location>
</feature>
<dbReference type="InterPro" id="IPR013524">
    <property type="entry name" value="Runt_dom"/>
</dbReference>
<feature type="region of interest" description="Disordered" evidence="5">
    <location>
        <begin position="515"/>
        <end position="562"/>
    </location>
</feature>
<evidence type="ECO:0000313" key="8">
    <source>
        <dbReference type="Proteomes" id="UP001634394"/>
    </source>
</evidence>
<accession>A0ABD3X9G6</accession>
<dbReference type="PRINTS" id="PR00967">
    <property type="entry name" value="ONCOGENEAML1"/>
</dbReference>
<dbReference type="InterPro" id="IPR000040">
    <property type="entry name" value="AML1_Runt"/>
</dbReference>
<feature type="domain" description="Runt" evidence="6">
    <location>
        <begin position="30"/>
        <end position="157"/>
    </location>
</feature>
<evidence type="ECO:0000313" key="7">
    <source>
        <dbReference type="EMBL" id="KAL3882375.1"/>
    </source>
</evidence>
<reference evidence="7 8" key="1">
    <citation type="submission" date="2024-11" db="EMBL/GenBank/DDBJ databases">
        <title>Chromosome-level genome assembly of the freshwater bivalve Anodonta woodiana.</title>
        <authorList>
            <person name="Chen X."/>
        </authorList>
    </citation>
    <scope>NUCLEOTIDE SEQUENCE [LARGE SCALE GENOMIC DNA]</scope>
    <source>
        <strain evidence="7">MN2024</strain>
        <tissue evidence="7">Gills</tissue>
    </source>
</reference>
<comment type="subcellular location">
    <subcellularLocation>
        <location evidence="1">Nucleus</location>
    </subcellularLocation>
</comment>
<gene>
    <name evidence="7" type="ORF">ACJMK2_028727</name>
</gene>
<keyword evidence="2" id="KW-0805">Transcription regulation</keyword>
<keyword evidence="8" id="KW-1185">Reference proteome</keyword>
<dbReference type="InterPro" id="IPR012346">
    <property type="entry name" value="p53/RUNT-type_TF_DNA-bd_sf"/>
</dbReference>
<dbReference type="Pfam" id="PF00853">
    <property type="entry name" value="Runt"/>
    <property type="match status" value="1"/>
</dbReference>
<feature type="compositionally biased region" description="Basic and acidic residues" evidence="5">
    <location>
        <begin position="537"/>
        <end position="552"/>
    </location>
</feature>
<keyword evidence="3" id="KW-0804">Transcription</keyword>
<evidence type="ECO:0000256" key="5">
    <source>
        <dbReference type="SAM" id="MobiDB-lite"/>
    </source>
</evidence>